<dbReference type="GO" id="GO:0097550">
    <property type="term" value="C:transcription preinitiation complex"/>
    <property type="evidence" value="ECO:0007669"/>
    <property type="project" value="TreeGrafter"/>
</dbReference>
<dbReference type="AlphaFoldDB" id="A0A9D4TX13"/>
<protein>
    <recommendedName>
        <fullName evidence="4">Transcription factor TFIIB cyclin-like domain-containing protein</fullName>
    </recommendedName>
</protein>
<feature type="compositionally biased region" description="Low complexity" evidence="3">
    <location>
        <begin position="318"/>
        <end position="346"/>
    </location>
</feature>
<evidence type="ECO:0000256" key="3">
    <source>
        <dbReference type="SAM" id="MobiDB-lite"/>
    </source>
</evidence>
<dbReference type="GO" id="GO:0070897">
    <property type="term" value="P:transcription preinitiation complex assembly"/>
    <property type="evidence" value="ECO:0007669"/>
    <property type="project" value="InterPro"/>
</dbReference>
<name>A0A9D4TX13_CHLVU</name>
<feature type="region of interest" description="Disordered" evidence="3">
    <location>
        <begin position="315"/>
        <end position="427"/>
    </location>
</feature>
<dbReference type="Proteomes" id="UP001055712">
    <property type="component" value="Unassembled WGS sequence"/>
</dbReference>
<feature type="compositionally biased region" description="Low complexity" evidence="3">
    <location>
        <begin position="411"/>
        <end position="421"/>
    </location>
</feature>
<dbReference type="GO" id="GO:0000995">
    <property type="term" value="F:RNA polymerase III general transcription initiation factor activity"/>
    <property type="evidence" value="ECO:0007669"/>
    <property type="project" value="TreeGrafter"/>
</dbReference>
<dbReference type="InterPro" id="IPR000812">
    <property type="entry name" value="TFIIB"/>
</dbReference>
<dbReference type="SUPFAM" id="SSF57783">
    <property type="entry name" value="Zinc beta-ribbon"/>
    <property type="match status" value="1"/>
</dbReference>
<dbReference type="SUPFAM" id="SSF47954">
    <property type="entry name" value="Cyclin-like"/>
    <property type="match status" value="1"/>
</dbReference>
<proteinExistence type="predicted"/>
<organism evidence="5 6">
    <name type="scientific">Chlorella vulgaris</name>
    <name type="common">Green alga</name>
    <dbReference type="NCBI Taxonomy" id="3077"/>
    <lineage>
        <taxon>Eukaryota</taxon>
        <taxon>Viridiplantae</taxon>
        <taxon>Chlorophyta</taxon>
        <taxon>core chlorophytes</taxon>
        <taxon>Trebouxiophyceae</taxon>
        <taxon>Chlorellales</taxon>
        <taxon>Chlorellaceae</taxon>
        <taxon>Chlorella clade</taxon>
        <taxon>Chlorella</taxon>
    </lineage>
</organism>
<gene>
    <name evidence="5" type="ORF">D9Q98_006148</name>
</gene>
<dbReference type="InterPro" id="IPR036915">
    <property type="entry name" value="Cyclin-like_sf"/>
</dbReference>
<dbReference type="PANTHER" id="PTHR11618">
    <property type="entry name" value="TRANSCRIPTION INITIATION FACTOR IIB-RELATED"/>
    <property type="match status" value="1"/>
</dbReference>
<comment type="caution">
    <text evidence="5">The sequence shown here is derived from an EMBL/GenBank/DDBJ whole genome shotgun (WGS) entry which is preliminary data.</text>
</comment>
<dbReference type="PANTHER" id="PTHR11618:SF70">
    <property type="entry name" value="PLANT-SPECIFIC TFIIB-RELATED PROTEIN PTF2"/>
    <property type="match status" value="1"/>
</dbReference>
<dbReference type="GO" id="GO:0000126">
    <property type="term" value="C:transcription factor TFIIIB complex"/>
    <property type="evidence" value="ECO:0007669"/>
    <property type="project" value="TreeGrafter"/>
</dbReference>
<evidence type="ECO:0000313" key="6">
    <source>
        <dbReference type="Proteomes" id="UP001055712"/>
    </source>
</evidence>
<keyword evidence="6" id="KW-1185">Reference proteome</keyword>
<reference evidence="5" key="2">
    <citation type="submission" date="2020-11" db="EMBL/GenBank/DDBJ databases">
        <authorList>
            <person name="Cecchin M."/>
            <person name="Marcolungo L."/>
            <person name="Rossato M."/>
            <person name="Girolomoni L."/>
            <person name="Cosentino E."/>
            <person name="Cuine S."/>
            <person name="Li-Beisson Y."/>
            <person name="Delledonne M."/>
            <person name="Ballottari M."/>
        </authorList>
    </citation>
    <scope>NUCLEOTIDE SEQUENCE</scope>
    <source>
        <strain evidence="5">211/11P</strain>
        <tissue evidence="5">Whole cell</tissue>
    </source>
</reference>
<dbReference type="OrthoDB" id="511529at2759"/>
<evidence type="ECO:0000256" key="2">
    <source>
        <dbReference type="ARBA" id="ARBA00023163"/>
    </source>
</evidence>
<dbReference type="GO" id="GO:0001006">
    <property type="term" value="F:RNA polymerase III type 3 promoter sequence-specific DNA binding"/>
    <property type="evidence" value="ECO:0007669"/>
    <property type="project" value="TreeGrafter"/>
</dbReference>
<reference evidence="5" key="1">
    <citation type="journal article" date="2019" name="Plant J.">
        <title>Chlorella vulgaris genome assembly and annotation reveals the molecular basis for metabolic acclimation to high light conditions.</title>
        <authorList>
            <person name="Cecchin M."/>
            <person name="Marcolungo L."/>
            <person name="Rossato M."/>
            <person name="Girolomoni L."/>
            <person name="Cosentino E."/>
            <person name="Cuine S."/>
            <person name="Li-Beisson Y."/>
            <person name="Delledonne M."/>
            <person name="Ballottari M."/>
        </authorList>
    </citation>
    <scope>NUCLEOTIDE SEQUENCE</scope>
    <source>
        <strain evidence="5">211/11P</strain>
    </source>
</reference>
<evidence type="ECO:0000259" key="4">
    <source>
        <dbReference type="Pfam" id="PF00382"/>
    </source>
</evidence>
<feature type="region of interest" description="Disordered" evidence="3">
    <location>
        <begin position="65"/>
        <end position="85"/>
    </location>
</feature>
<evidence type="ECO:0000313" key="5">
    <source>
        <dbReference type="EMBL" id="KAI3436733.1"/>
    </source>
</evidence>
<keyword evidence="2" id="KW-0804">Transcription</keyword>
<dbReference type="InterPro" id="IPR013150">
    <property type="entry name" value="TFIIB_cyclin"/>
</dbReference>
<dbReference type="Gene3D" id="1.10.472.170">
    <property type="match status" value="1"/>
</dbReference>
<accession>A0A9D4TX13</accession>
<dbReference type="EMBL" id="SIDB01000002">
    <property type="protein sequence ID" value="KAI3436733.1"/>
    <property type="molecule type" value="Genomic_DNA"/>
</dbReference>
<dbReference type="GO" id="GO:0005634">
    <property type="term" value="C:nucleus"/>
    <property type="evidence" value="ECO:0007669"/>
    <property type="project" value="TreeGrafter"/>
</dbReference>
<dbReference type="Pfam" id="PF00382">
    <property type="entry name" value="TFIIB"/>
    <property type="match status" value="1"/>
</dbReference>
<keyword evidence="1" id="KW-0805">Transcription regulation</keyword>
<feature type="domain" description="Transcription factor TFIIB cyclin-like" evidence="4">
    <location>
        <begin position="94"/>
        <end position="167"/>
    </location>
</feature>
<evidence type="ECO:0000256" key="1">
    <source>
        <dbReference type="ARBA" id="ARBA00023015"/>
    </source>
</evidence>
<dbReference type="PRINTS" id="PR00685">
    <property type="entry name" value="TIFACTORIIB"/>
</dbReference>
<sequence length="427" mass="45349">MTDAVCSKCGESAVEFDEVEGVSACQACGWVLADDQLVHATTFDAQGAPHGSFVHGGDTSNRAVSYSVHASGPGPPTIQRRQRSGGEAKVKGRLREFSALLHLQPAVLEQAIHVLERAIPHLLGSWRRDHLAAAATYAACRLNKLPLTLADVSAVTQLDVFTLGHYYGCLCRLLELQPPLLVAADLLPRSVDRVTAEVVRQGKLAASVAADVHRDAGMLLGWMQRQLERRQLPMANVGAALVLAAEMNTVSLSLQHVSASLPLARTTLERKLAQVRQRLVQLAGFLPYSGITCRNVGSHARTIIQLSAIVGSEAPSEAAGPQGSGSRQQQAASAAAHDAPHLQAEASPPMPPANNWGASPVNVSAAMQERGGGGGGQQPKRARLQAPNGCRHPGLPALQQQRQEPQRAEQEPPQQQEQQQQVHAAGA</sequence>
<dbReference type="GO" id="GO:0017025">
    <property type="term" value="F:TBP-class protein binding"/>
    <property type="evidence" value="ECO:0007669"/>
    <property type="project" value="InterPro"/>
</dbReference>